<evidence type="ECO:0000313" key="3">
    <source>
        <dbReference type="Ensembl" id="ENSTRUP00000085448.1"/>
    </source>
</evidence>
<name>A0A674PIK2_TAKRU</name>
<reference evidence="3 4" key="1">
    <citation type="journal article" date="2011" name="Genome Biol. Evol.">
        <title>Integration of the genetic map and genome assembly of fugu facilitates insights into distinct features of genome evolution in teleosts and mammals.</title>
        <authorList>
            <person name="Kai W."/>
            <person name="Kikuchi K."/>
            <person name="Tohari S."/>
            <person name="Chew A.K."/>
            <person name="Tay A."/>
            <person name="Fujiwara A."/>
            <person name="Hosoya S."/>
            <person name="Suetake H."/>
            <person name="Naruse K."/>
            <person name="Brenner S."/>
            <person name="Suzuki Y."/>
            <person name="Venkatesh B."/>
        </authorList>
    </citation>
    <scope>NUCLEOTIDE SEQUENCE [LARGE SCALE GENOMIC DNA]</scope>
</reference>
<dbReference type="InParanoid" id="A0A674PIK2"/>
<evidence type="ECO:0000259" key="2">
    <source>
        <dbReference type="PROSITE" id="PS50878"/>
    </source>
</evidence>
<feature type="region of interest" description="Disordered" evidence="1">
    <location>
        <begin position="1"/>
        <end position="20"/>
    </location>
</feature>
<accession>A0A674PIK2</accession>
<dbReference type="SUPFAM" id="SSF56672">
    <property type="entry name" value="DNA/RNA polymerases"/>
    <property type="match status" value="1"/>
</dbReference>
<protein>
    <recommendedName>
        <fullName evidence="2">Reverse transcriptase domain-containing protein</fullName>
    </recommendedName>
</protein>
<evidence type="ECO:0000313" key="4">
    <source>
        <dbReference type="Proteomes" id="UP000005226"/>
    </source>
</evidence>
<dbReference type="PANTHER" id="PTHR31635:SF196">
    <property type="entry name" value="REVERSE TRANSCRIPTASE DOMAIN-CONTAINING PROTEIN-RELATED"/>
    <property type="match status" value="1"/>
</dbReference>
<dbReference type="PANTHER" id="PTHR31635">
    <property type="entry name" value="REVERSE TRANSCRIPTASE DOMAIN-CONTAINING PROTEIN-RELATED"/>
    <property type="match status" value="1"/>
</dbReference>
<dbReference type="Pfam" id="PF00078">
    <property type="entry name" value="RVT_1"/>
    <property type="match status" value="1"/>
</dbReference>
<sequence length="477" mass="53519">MLTLTQPSLTHSHTHSHTDTHTCTLDLSKYYVKKHYVQLCAHVRLCVHKCRFFEQGDKAGKLLAYQARTEAASRLIPRIRSAPDNITSNPIAINNAFVDYYAKLYSSETSLCDWDDPNPLDMLAYPQLDPTTATKLGAPITISEVKDAISSLQSNKSPGPDGFTMEFYKTYSEAIAPTLVRVFNDARAKGLLPPTMSEASITLLLKKDKDPLLCSSYRPISLLNVDFKILAKVLASRLQRVISALINPDQTGFILGRHSSSNTRRLLNVLYSSPTDSPELVLSLDAEKAFDRVEWKYLFFTSPLASVSTNGVRSRQFSLHRGTRQGCPLSPLLFALAVEPLAIWLRSENGFEGITRHGQLHKISFYADDVHVQPYLHDYIPINSAADLLPQGLLPFRKASDGFKYLGILVTRSFSELFAKNYIPLIERCKSDLARWSSLPPLFDRPCQPNKNVNTPSVPLSFPTYTSLYQEIILFKT</sequence>
<feature type="compositionally biased region" description="Low complexity" evidence="1">
    <location>
        <begin position="1"/>
        <end position="11"/>
    </location>
</feature>
<dbReference type="AlphaFoldDB" id="A0A674PIK2"/>
<dbReference type="GeneTree" id="ENSGT00940000163630"/>
<proteinExistence type="predicted"/>
<dbReference type="OMA" id="FSICELR"/>
<dbReference type="Proteomes" id="UP000005226">
    <property type="component" value="Chromosome 11"/>
</dbReference>
<dbReference type="InterPro" id="IPR043502">
    <property type="entry name" value="DNA/RNA_pol_sf"/>
</dbReference>
<reference evidence="3" key="3">
    <citation type="submission" date="2025-09" db="UniProtKB">
        <authorList>
            <consortium name="Ensembl"/>
        </authorList>
    </citation>
    <scope>IDENTIFICATION</scope>
</reference>
<keyword evidence="4" id="KW-1185">Reference proteome</keyword>
<feature type="domain" description="Reverse transcriptase" evidence="2">
    <location>
        <begin position="185"/>
        <end position="441"/>
    </location>
</feature>
<dbReference type="Ensembl" id="ENSTRUT00000071211.1">
    <property type="protein sequence ID" value="ENSTRUP00000085448.1"/>
    <property type="gene ID" value="ENSTRUG00000027053.1"/>
</dbReference>
<dbReference type="InterPro" id="IPR000477">
    <property type="entry name" value="RT_dom"/>
</dbReference>
<evidence type="ECO:0000256" key="1">
    <source>
        <dbReference type="SAM" id="MobiDB-lite"/>
    </source>
</evidence>
<dbReference type="PROSITE" id="PS50878">
    <property type="entry name" value="RT_POL"/>
    <property type="match status" value="1"/>
</dbReference>
<dbReference type="CDD" id="cd01650">
    <property type="entry name" value="RT_nLTR_like"/>
    <property type="match status" value="1"/>
</dbReference>
<reference evidence="3" key="2">
    <citation type="submission" date="2025-08" db="UniProtKB">
        <authorList>
            <consortium name="Ensembl"/>
        </authorList>
    </citation>
    <scope>IDENTIFICATION</scope>
</reference>
<organism evidence="3 4">
    <name type="scientific">Takifugu rubripes</name>
    <name type="common">Japanese pufferfish</name>
    <name type="synonym">Fugu rubripes</name>
    <dbReference type="NCBI Taxonomy" id="31033"/>
    <lineage>
        <taxon>Eukaryota</taxon>
        <taxon>Metazoa</taxon>
        <taxon>Chordata</taxon>
        <taxon>Craniata</taxon>
        <taxon>Vertebrata</taxon>
        <taxon>Euteleostomi</taxon>
        <taxon>Actinopterygii</taxon>
        <taxon>Neopterygii</taxon>
        <taxon>Teleostei</taxon>
        <taxon>Neoteleostei</taxon>
        <taxon>Acanthomorphata</taxon>
        <taxon>Eupercaria</taxon>
        <taxon>Tetraodontiformes</taxon>
        <taxon>Tetradontoidea</taxon>
        <taxon>Tetraodontidae</taxon>
        <taxon>Takifugu</taxon>
    </lineage>
</organism>